<evidence type="ECO:0000313" key="3">
    <source>
        <dbReference type="EMBL" id="MFC6766525.1"/>
    </source>
</evidence>
<proteinExistence type="predicted"/>
<evidence type="ECO:0000259" key="2">
    <source>
        <dbReference type="Pfam" id="PF25933"/>
    </source>
</evidence>
<accession>A0ABD5STS2</accession>
<dbReference type="EMBL" id="JBHSWV010000260">
    <property type="protein sequence ID" value="MFC6766525.1"/>
    <property type="molecule type" value="Genomic_DNA"/>
</dbReference>
<dbReference type="RefSeq" id="WP_273739484.1">
    <property type="nucleotide sequence ID" value="NZ_JAQIVI010000260.1"/>
</dbReference>
<feature type="transmembrane region" description="Helical" evidence="1">
    <location>
        <begin position="129"/>
        <end position="149"/>
    </location>
</feature>
<sequence>MSSQLITSEEGPVSRGSSVAASAGLGVFAAALGYLVTYLLIGSEVREVAGDDVATWKGVAWYFYSAHLVDLEVSSSFGPFGGTGTVNLIAESSAANADLLYVVPPLVLLGAGALLSLRLNATDFGEAVAIGAPVTIGYAVVMGLGALVAESSGTLSAGIGISESITPATVPAVLLGGILYPLVFAPIGAALALLFADR</sequence>
<dbReference type="InterPro" id="IPR058284">
    <property type="entry name" value="DUF7978"/>
</dbReference>
<gene>
    <name evidence="3" type="ORF">ACFQE6_16475</name>
</gene>
<evidence type="ECO:0000313" key="4">
    <source>
        <dbReference type="Proteomes" id="UP001596383"/>
    </source>
</evidence>
<keyword evidence="1" id="KW-0472">Membrane</keyword>
<evidence type="ECO:0000256" key="1">
    <source>
        <dbReference type="SAM" id="Phobius"/>
    </source>
</evidence>
<dbReference type="Proteomes" id="UP001596383">
    <property type="component" value="Unassembled WGS sequence"/>
</dbReference>
<feature type="transmembrane region" description="Helical" evidence="1">
    <location>
        <begin position="169"/>
        <end position="196"/>
    </location>
</feature>
<reference evidence="3 4" key="1">
    <citation type="journal article" date="2019" name="Int. J. Syst. Evol. Microbiol.">
        <title>The Global Catalogue of Microorganisms (GCM) 10K type strain sequencing project: providing services to taxonomists for standard genome sequencing and annotation.</title>
        <authorList>
            <consortium name="The Broad Institute Genomics Platform"/>
            <consortium name="The Broad Institute Genome Sequencing Center for Infectious Disease"/>
            <person name="Wu L."/>
            <person name="Ma J."/>
        </authorList>
    </citation>
    <scope>NUCLEOTIDE SEQUENCE [LARGE SCALE GENOMIC DNA]</scope>
    <source>
        <strain evidence="3 4">LMG 29247</strain>
    </source>
</reference>
<protein>
    <recommendedName>
        <fullName evidence="2">DUF7978 domain-containing protein</fullName>
    </recommendedName>
</protein>
<dbReference type="Pfam" id="PF25933">
    <property type="entry name" value="DUF7978"/>
    <property type="match status" value="1"/>
</dbReference>
<keyword evidence="4" id="KW-1185">Reference proteome</keyword>
<name>A0ABD5STS2_9EURY</name>
<feature type="transmembrane region" description="Helical" evidence="1">
    <location>
        <begin position="20"/>
        <end position="41"/>
    </location>
</feature>
<comment type="caution">
    <text evidence="3">The sequence shown here is derived from an EMBL/GenBank/DDBJ whole genome shotgun (WGS) entry which is preliminary data.</text>
</comment>
<keyword evidence="1" id="KW-0812">Transmembrane</keyword>
<keyword evidence="1" id="KW-1133">Transmembrane helix</keyword>
<dbReference type="AlphaFoldDB" id="A0ABD5STS2"/>
<organism evidence="3 4">
    <name type="scientific">Natrinema soli</name>
    <dbReference type="NCBI Taxonomy" id="1930624"/>
    <lineage>
        <taxon>Archaea</taxon>
        <taxon>Methanobacteriati</taxon>
        <taxon>Methanobacteriota</taxon>
        <taxon>Stenosarchaea group</taxon>
        <taxon>Halobacteria</taxon>
        <taxon>Halobacteriales</taxon>
        <taxon>Natrialbaceae</taxon>
        <taxon>Natrinema</taxon>
    </lineage>
</organism>
<feature type="domain" description="DUF7978" evidence="2">
    <location>
        <begin position="1"/>
        <end position="193"/>
    </location>
</feature>